<sequence>MVRTTDEDHEIAVVKAAAWAWYQRGSGSDGKPIVREFDAAARLYSHRGQVMSRFKHEYMVSNMTKYCSTSTHDDQDYQYLDKSPISFTLSPTNSDTSSSVLLDSYEIQSISKRLECLIIDDRDNQASNNYYSTNSGGGGGGGAIYYDGVYNSGRLSAGDRGRLKGTAAALPREAGGRRKTRKNKGLMYLISFRHGTMLCGSKGDHVVEPRVLGGLRPMVRGSVFGRTEVGPRAR</sequence>
<comment type="caution">
    <text evidence="1">The sequence shown here is derived from an EMBL/GenBank/DDBJ whole genome shotgun (WGS) entry which is preliminary data.</text>
</comment>
<dbReference type="EMBL" id="JBBNAG010000009">
    <property type="protein sequence ID" value="KAK9105891.1"/>
    <property type="molecule type" value="Genomic_DNA"/>
</dbReference>
<evidence type="ECO:0000313" key="2">
    <source>
        <dbReference type="Proteomes" id="UP001419268"/>
    </source>
</evidence>
<dbReference type="PANTHER" id="PTHR34665">
    <property type="entry name" value="DUF3741 DOMAIN-CONTAINING PROTEIN"/>
    <property type="match status" value="1"/>
</dbReference>
<keyword evidence="2" id="KW-1185">Reference proteome</keyword>
<gene>
    <name evidence="1" type="ORF">Scep_022735</name>
</gene>
<organism evidence="1 2">
    <name type="scientific">Stephania cephalantha</name>
    <dbReference type="NCBI Taxonomy" id="152367"/>
    <lineage>
        <taxon>Eukaryota</taxon>
        <taxon>Viridiplantae</taxon>
        <taxon>Streptophyta</taxon>
        <taxon>Embryophyta</taxon>
        <taxon>Tracheophyta</taxon>
        <taxon>Spermatophyta</taxon>
        <taxon>Magnoliopsida</taxon>
        <taxon>Ranunculales</taxon>
        <taxon>Menispermaceae</taxon>
        <taxon>Menispermoideae</taxon>
        <taxon>Cissampelideae</taxon>
        <taxon>Stephania</taxon>
    </lineage>
</organism>
<dbReference type="AlphaFoldDB" id="A0AAP0F5Z2"/>
<dbReference type="PANTHER" id="PTHR34665:SF4">
    <property type="entry name" value="DUF3741 DOMAIN-CONTAINING PROTEIN"/>
    <property type="match status" value="1"/>
</dbReference>
<name>A0AAP0F5Z2_9MAGN</name>
<proteinExistence type="predicted"/>
<protein>
    <submittedName>
        <fullName evidence="1">Uncharacterized protein</fullName>
    </submittedName>
</protein>
<dbReference type="Proteomes" id="UP001419268">
    <property type="component" value="Unassembled WGS sequence"/>
</dbReference>
<evidence type="ECO:0000313" key="1">
    <source>
        <dbReference type="EMBL" id="KAK9105891.1"/>
    </source>
</evidence>
<accession>A0AAP0F5Z2</accession>
<reference evidence="1 2" key="1">
    <citation type="submission" date="2024-01" db="EMBL/GenBank/DDBJ databases">
        <title>Genome assemblies of Stephania.</title>
        <authorList>
            <person name="Yang L."/>
        </authorList>
    </citation>
    <scope>NUCLEOTIDE SEQUENCE [LARGE SCALE GENOMIC DNA]</scope>
    <source>
        <strain evidence="1">JXDWG</strain>
        <tissue evidence="1">Leaf</tissue>
    </source>
</reference>